<dbReference type="PANTHER" id="PTHR16056:SF2">
    <property type="entry name" value="TESTIS-EXPRESSED PROTEIN 10"/>
    <property type="match status" value="1"/>
</dbReference>
<keyword evidence="5" id="KW-0690">Ribosome biogenesis</keyword>
<evidence type="ECO:0000313" key="9">
    <source>
        <dbReference type="Proteomes" id="UP001324427"/>
    </source>
</evidence>
<dbReference type="PANTHER" id="PTHR16056">
    <property type="entry name" value="REGULATOR OF MICROTUBULE DYNAMICS PROTEIN"/>
    <property type="match status" value="1"/>
</dbReference>
<feature type="domain" description="Pre-rRNA-processing protein Ipi1 N-terminal" evidence="7">
    <location>
        <begin position="133"/>
        <end position="230"/>
    </location>
</feature>
<sequence length="336" mass="36073">MGSSTKKKKEKAKDFQKTKLKVGKARPKNTNATDTSFAAKSIVFKQQSVSETRDATALFNHNLSLLSSKTEPQRRDALQYLTAACQVAGKDLPQPASAIVSKAQPLILDGSKGVRQQLLKLFKALQGDIGPLEQLLLYTRAGMTHLSTEIRLSALEVLDWLLQTQPEAVLACPGGWVKTLKTFQNLVSWQGGLSATGATMNGKWSATKAATSLGSNKLLVHQLNTLATFLAAALTSEPVDPNASAERAAGLFPLWHTDAHMLPKKSNPFGYLNLFGAPRDAESEVYDNAESRAEIFGELGILEAFQAGVREAKKEGGEVGRAAALIDKALSLADDG</sequence>
<name>A0AAV9JYM7_9PEZI</name>
<comment type="subunit">
    <text evidence="5">Component of the RIX1 complex.</text>
</comment>
<evidence type="ECO:0000256" key="2">
    <source>
        <dbReference type="ARBA" id="ARBA00004123"/>
    </source>
</evidence>
<keyword evidence="9" id="KW-1185">Reference proteome</keyword>
<dbReference type="InterPro" id="IPR011989">
    <property type="entry name" value="ARM-like"/>
</dbReference>
<reference evidence="8 9" key="1">
    <citation type="submission" date="2021-11" db="EMBL/GenBank/DDBJ databases">
        <title>Black yeast isolated from Biological Soil Crust.</title>
        <authorList>
            <person name="Kurbessoian T."/>
        </authorList>
    </citation>
    <scope>NUCLEOTIDE SEQUENCE [LARGE SCALE GENOMIC DNA]</scope>
    <source>
        <strain evidence="8 9">CCFEE 5522</strain>
    </source>
</reference>
<comment type="similarity">
    <text evidence="3 5">Belongs to the IPI1/TEX10 family.</text>
</comment>
<evidence type="ECO:0000256" key="6">
    <source>
        <dbReference type="SAM" id="MobiDB-lite"/>
    </source>
</evidence>
<keyword evidence="4 5" id="KW-0539">Nucleus</keyword>
<organism evidence="8 9">
    <name type="scientific">Oleoguttula mirabilis</name>
    <dbReference type="NCBI Taxonomy" id="1507867"/>
    <lineage>
        <taxon>Eukaryota</taxon>
        <taxon>Fungi</taxon>
        <taxon>Dikarya</taxon>
        <taxon>Ascomycota</taxon>
        <taxon>Pezizomycotina</taxon>
        <taxon>Dothideomycetes</taxon>
        <taxon>Dothideomycetidae</taxon>
        <taxon>Mycosphaerellales</taxon>
        <taxon>Teratosphaeriaceae</taxon>
        <taxon>Oleoguttula</taxon>
    </lineage>
</organism>
<comment type="caution">
    <text evidence="8">The sequence shown here is derived from an EMBL/GenBank/DDBJ whole genome shotgun (WGS) entry which is preliminary data.</text>
</comment>
<dbReference type="InterPro" id="IPR024679">
    <property type="entry name" value="Ipi1_N"/>
</dbReference>
<evidence type="ECO:0000259" key="7">
    <source>
        <dbReference type="Pfam" id="PF12333"/>
    </source>
</evidence>
<dbReference type="Gene3D" id="1.25.10.10">
    <property type="entry name" value="Leucine-rich Repeat Variant"/>
    <property type="match status" value="1"/>
</dbReference>
<dbReference type="AlphaFoldDB" id="A0AAV9JYM7"/>
<dbReference type="GO" id="GO:0006364">
    <property type="term" value="P:rRNA processing"/>
    <property type="evidence" value="ECO:0007669"/>
    <property type="project" value="UniProtKB-UniRule"/>
</dbReference>
<feature type="region of interest" description="Disordered" evidence="6">
    <location>
        <begin position="1"/>
        <end position="31"/>
    </location>
</feature>
<gene>
    <name evidence="8" type="ORF">LTR36_000338</name>
</gene>
<comment type="function">
    <text evidence="1 5">Component of the RIX1 complex required for processing of ITS2 sequences from 35S pre-rRNA.</text>
</comment>
<evidence type="ECO:0000256" key="3">
    <source>
        <dbReference type="ARBA" id="ARBA00006427"/>
    </source>
</evidence>
<dbReference type="SUPFAM" id="SSF48371">
    <property type="entry name" value="ARM repeat"/>
    <property type="match status" value="1"/>
</dbReference>
<feature type="compositionally biased region" description="Basic residues" evidence="6">
    <location>
        <begin position="18"/>
        <end position="27"/>
    </location>
</feature>
<keyword evidence="5" id="KW-0698">rRNA processing</keyword>
<feature type="compositionally biased region" description="Basic residues" evidence="6">
    <location>
        <begin position="1"/>
        <end position="10"/>
    </location>
</feature>
<accession>A0AAV9JYM7</accession>
<comment type="subcellular location">
    <subcellularLocation>
        <location evidence="2 5">Nucleus</location>
    </subcellularLocation>
</comment>
<proteinExistence type="inferred from homology"/>
<evidence type="ECO:0000256" key="4">
    <source>
        <dbReference type="ARBA" id="ARBA00023242"/>
    </source>
</evidence>
<dbReference type="InterPro" id="IPR016024">
    <property type="entry name" value="ARM-type_fold"/>
</dbReference>
<dbReference type="Proteomes" id="UP001324427">
    <property type="component" value="Unassembled WGS sequence"/>
</dbReference>
<dbReference type="Pfam" id="PF12333">
    <property type="entry name" value="Ipi1_N"/>
    <property type="match status" value="1"/>
</dbReference>
<dbReference type="EMBL" id="JAVFHQ010000001">
    <property type="protein sequence ID" value="KAK4550759.1"/>
    <property type="molecule type" value="Genomic_DNA"/>
</dbReference>
<protein>
    <recommendedName>
        <fullName evidence="5">Pre-rRNA-processing protein</fullName>
    </recommendedName>
</protein>
<evidence type="ECO:0000256" key="5">
    <source>
        <dbReference type="RuleBase" id="RU368021"/>
    </source>
</evidence>
<evidence type="ECO:0000313" key="8">
    <source>
        <dbReference type="EMBL" id="KAK4550759.1"/>
    </source>
</evidence>
<evidence type="ECO:0000256" key="1">
    <source>
        <dbReference type="ARBA" id="ARBA00002355"/>
    </source>
</evidence>
<dbReference type="GO" id="GO:0005634">
    <property type="term" value="C:nucleus"/>
    <property type="evidence" value="ECO:0007669"/>
    <property type="project" value="UniProtKB-SubCell"/>
</dbReference>
<dbReference type="GO" id="GO:0120330">
    <property type="term" value="C:rixosome complex"/>
    <property type="evidence" value="ECO:0007669"/>
    <property type="project" value="UniProtKB-UniRule"/>
</dbReference>